<evidence type="ECO:0000313" key="14">
    <source>
        <dbReference type="Proteomes" id="UP001530400"/>
    </source>
</evidence>
<dbReference type="Gene3D" id="3.50.50.60">
    <property type="entry name" value="FAD/NAD(P)-binding domain"/>
    <property type="match status" value="1"/>
</dbReference>
<dbReference type="SMART" id="SM00466">
    <property type="entry name" value="SRA"/>
    <property type="match status" value="1"/>
</dbReference>
<feature type="compositionally biased region" description="Basic and acidic residues" evidence="11">
    <location>
        <begin position="906"/>
        <end position="916"/>
    </location>
</feature>
<feature type="compositionally biased region" description="Polar residues" evidence="11">
    <location>
        <begin position="623"/>
        <end position="632"/>
    </location>
</feature>
<evidence type="ECO:0000313" key="13">
    <source>
        <dbReference type="EMBL" id="KAL3770423.1"/>
    </source>
</evidence>
<dbReference type="SUPFAM" id="SSF51971">
    <property type="entry name" value="Nucleotide-binding domain"/>
    <property type="match status" value="1"/>
</dbReference>
<dbReference type="CDD" id="cd02930">
    <property type="entry name" value="DCR_FMN"/>
    <property type="match status" value="1"/>
</dbReference>
<dbReference type="InterPro" id="IPR036188">
    <property type="entry name" value="FAD/NAD-bd_sf"/>
</dbReference>
<dbReference type="Gene3D" id="2.60.120.590">
    <property type="entry name" value="Alpha-ketoglutarate-dependent dioxygenase AlkB-like"/>
    <property type="match status" value="1"/>
</dbReference>
<comment type="similarity">
    <text evidence="3">In the N-terminal section; belongs to the NADH:flavin oxidoreductase/NADH oxidase family.</text>
</comment>
<evidence type="ECO:0000256" key="3">
    <source>
        <dbReference type="ARBA" id="ARBA00011048"/>
    </source>
</evidence>
<dbReference type="InterPro" id="IPR051793">
    <property type="entry name" value="NADH:flavin_oxidoreductase"/>
</dbReference>
<evidence type="ECO:0000256" key="10">
    <source>
        <dbReference type="ARBA" id="ARBA00023242"/>
    </source>
</evidence>
<evidence type="ECO:0000256" key="4">
    <source>
        <dbReference type="ARBA" id="ARBA00022630"/>
    </source>
</evidence>
<evidence type="ECO:0000259" key="12">
    <source>
        <dbReference type="SMART" id="SM00466"/>
    </source>
</evidence>
<dbReference type="InterPro" id="IPR003105">
    <property type="entry name" value="SRA_YDG"/>
</dbReference>
<feature type="compositionally biased region" description="Basic and acidic residues" evidence="11">
    <location>
        <begin position="612"/>
        <end position="622"/>
    </location>
</feature>
<dbReference type="InterPro" id="IPR013785">
    <property type="entry name" value="Aldolase_TIM"/>
</dbReference>
<dbReference type="InterPro" id="IPR036987">
    <property type="entry name" value="SRA-YDG_sf"/>
</dbReference>
<reference evidence="13 14" key="1">
    <citation type="submission" date="2024-10" db="EMBL/GenBank/DDBJ databases">
        <title>Updated reference genomes for cyclostephanoid diatoms.</title>
        <authorList>
            <person name="Roberts W.R."/>
            <person name="Alverson A.J."/>
        </authorList>
    </citation>
    <scope>NUCLEOTIDE SEQUENCE [LARGE SCALE GENOMIC DNA]</scope>
    <source>
        <strain evidence="13 14">AJA010-31</strain>
    </source>
</reference>
<keyword evidence="8" id="KW-0408">Iron</keyword>
<comment type="caution">
    <text evidence="13">The sequence shown here is derived from an EMBL/GenBank/DDBJ whole genome shotgun (WGS) entry which is preliminary data.</text>
</comment>
<dbReference type="PANTHER" id="PTHR42917">
    <property type="entry name" value="2,4-DIENOYL-COA REDUCTASE"/>
    <property type="match status" value="1"/>
</dbReference>
<comment type="cofactor">
    <cofactor evidence="1">
        <name>FMN</name>
        <dbReference type="ChEBI" id="CHEBI:58210"/>
    </cofactor>
</comment>
<dbReference type="GO" id="GO:0046872">
    <property type="term" value="F:metal ion binding"/>
    <property type="evidence" value="ECO:0007669"/>
    <property type="project" value="UniProtKB-KW"/>
</dbReference>
<keyword evidence="4" id="KW-0285">Flavoprotein</keyword>
<evidence type="ECO:0000256" key="7">
    <source>
        <dbReference type="ARBA" id="ARBA00023002"/>
    </source>
</evidence>
<dbReference type="EMBL" id="JALLPJ020001311">
    <property type="protein sequence ID" value="KAL3770423.1"/>
    <property type="molecule type" value="Genomic_DNA"/>
</dbReference>
<keyword evidence="7" id="KW-0560">Oxidoreductase</keyword>
<dbReference type="Pfam" id="PF07992">
    <property type="entry name" value="Pyr_redox_2"/>
    <property type="match status" value="1"/>
</dbReference>
<keyword evidence="10" id="KW-0539">Nucleus</keyword>
<dbReference type="Proteomes" id="UP001530400">
    <property type="component" value="Unassembled WGS sequence"/>
</dbReference>
<evidence type="ECO:0000256" key="2">
    <source>
        <dbReference type="ARBA" id="ARBA00001966"/>
    </source>
</evidence>
<dbReference type="Pfam" id="PF00724">
    <property type="entry name" value="Oxidored_FMN"/>
    <property type="match status" value="1"/>
</dbReference>
<accession>A0ABD3N520</accession>
<dbReference type="GO" id="GO:0051536">
    <property type="term" value="F:iron-sulfur cluster binding"/>
    <property type="evidence" value="ECO:0007669"/>
    <property type="project" value="UniProtKB-KW"/>
</dbReference>
<dbReference type="SUPFAM" id="SSF51395">
    <property type="entry name" value="FMN-linked oxidoreductases"/>
    <property type="match status" value="1"/>
</dbReference>
<comment type="cofactor">
    <cofactor evidence="2">
        <name>[4Fe-4S] cluster</name>
        <dbReference type="ChEBI" id="CHEBI:49883"/>
    </cofactor>
</comment>
<protein>
    <recommendedName>
        <fullName evidence="12">YDG domain-containing protein</fullName>
    </recommendedName>
</protein>
<evidence type="ECO:0000256" key="8">
    <source>
        <dbReference type="ARBA" id="ARBA00023004"/>
    </source>
</evidence>
<feature type="region of interest" description="Disordered" evidence="11">
    <location>
        <begin position="834"/>
        <end position="918"/>
    </location>
</feature>
<dbReference type="Gene3D" id="3.40.50.720">
    <property type="entry name" value="NAD(P)-binding Rossmann-like Domain"/>
    <property type="match status" value="1"/>
</dbReference>
<keyword evidence="5" id="KW-0288">FMN</keyword>
<dbReference type="PANTHER" id="PTHR42917:SF2">
    <property type="entry name" value="2,4-DIENOYL-COA REDUCTASE [(2E)-ENOYL-COA-PRODUCING]"/>
    <property type="match status" value="1"/>
</dbReference>
<dbReference type="Pfam" id="PF13532">
    <property type="entry name" value="2OG-FeII_Oxy_2"/>
    <property type="match status" value="1"/>
</dbReference>
<proteinExistence type="inferred from homology"/>
<dbReference type="Pfam" id="PF02182">
    <property type="entry name" value="SAD_SRA"/>
    <property type="match status" value="1"/>
</dbReference>
<feature type="region of interest" description="Disordered" evidence="11">
    <location>
        <begin position="601"/>
        <end position="650"/>
    </location>
</feature>
<dbReference type="PRINTS" id="PR00368">
    <property type="entry name" value="FADPNR"/>
</dbReference>
<feature type="compositionally biased region" description="Polar residues" evidence="11">
    <location>
        <begin position="842"/>
        <end position="851"/>
    </location>
</feature>
<name>A0ABD3N520_9STRA</name>
<dbReference type="GO" id="GO:0016491">
    <property type="term" value="F:oxidoreductase activity"/>
    <property type="evidence" value="ECO:0007669"/>
    <property type="project" value="UniProtKB-KW"/>
</dbReference>
<dbReference type="Gene3D" id="2.30.280.10">
    <property type="entry name" value="SRA-YDG"/>
    <property type="match status" value="1"/>
</dbReference>
<dbReference type="SUPFAM" id="SSF88697">
    <property type="entry name" value="PUA domain-like"/>
    <property type="match status" value="1"/>
</dbReference>
<sequence length="1689" mass="189312">MATSDPQNAATHQGPQRVIGRRREYDEYACSYGPWTNITIAAAEIQKLIPLSRGGKLAFRPNVLSDIEQTTLTATMQNCKLFRQYSFGETYSEPRSHVLLSSKIKSNEKYSSDSPVQPGYIYHGICMKAFPLDQVPEVEQLANRLASLYGVTEWNTGVDMIAYKDGEDRMGWHADDTQGESLIVCVVISCPEPRPLHIRPKKSASRPLVTGDEQIEIYPTEGDAYDMDDVMQLNYEHSLPKKSKTLSHRFAIVFRNGQQGYVSEDSGQEVIKMSAPTHFSSSVRSQIQIPDDQDLDVISLMKKVRYKFQPVTFGPAECLEEGSCYDRRHLYTTFTHRSDQRGINGNKTIGSDSIVVSRQCADLREEDGLEWLFYTSTRKQGAMGLCRSHSDRCPVRVFRSSRLDNIYSPPPFLSDTGQQRTAYRYDGLYVVMKVFGPDGTMRELSPSGNEQYTFLLVRLPSAHECGIEHNYSNTLNIRDLCGKINRDRPEVDPMAMPLPVPISFDRLPTLPNPRIECKEEKVLMPSAKKHKRVSEHDYEKLPTSTKKWNPAWLSQQQPYELQQHFQSPSFISNRMRNQQDMCYDQQQQERRLNNNFVSAPRQSQTTSNHINHNAEKPVHNDAHQFTNSSSTKMKSRKEHRSKEDIQEENDMKLLTAMLRDDARKERREEKKSRAFNGNLKRDEKKLQAKLLRDHARTEKKTMREEEKRTTEKLIQEGRMAKTDMAALVKLLKADAMKYVVTLDAIDELKAHTSKFLNKNIRKEEYNQEEKDARLFVRLYSAISEKVEKKKKRKQAERLEIQLKEGDESHPVEVEPPLFKKITGKDLDLLRIRMSEQRKASKVSETPTSQPRKTAAKKHTQKPPQPKKAAAEKHVQKPPQGSDVVSETPTPQPRKTAPKRCAQESPIRPDELNKHEAMPTIRAITPRWEKNEERGSHIGSLPNRVLMGSMHTGLEGHSIPKLGLMMLNAQDDHTDLTEMACYFAERAKGGVGLMVTGGISPNRQGWVGPFASKLTTETERDRHKVVTDMVHSIRIPSYSSQEGEQARICLQILHTGRYAIHPFAVSASSTKSPISPFPAKELSTSDVKATVKDFVNCAMLAKEAGYDGVEIMGSEGYLINQFLVTKTNQRTDEYGGESFTNRMRLAVEIVTETRKACGLDFIIIFRLSMLDLVKDGSSWEEIKALAQALEDAGATIINTGIGWHEARIPTIATSVPRGAFSWVTKKLRDENIVSIPLCATNRINAPTTAESILASGSADLVSMARPFLADPEIVNKSREGRDDEINTCIACNQACLDHAFVGKTASCLVNPRACHETEIFIVPDSIPAERKLNIGVVGAGPAGMAFANTAATIGHNVTLFDKSNEIGGQFNMAKRIPGKEEFHETIRYFRVQLGKREKEGKLQIKLGTEITYAGMEQKSSSSGEDRIDKWIIATGVDPRMPPIPGADHPNVLSYIDVLRNKAKVGRKVAVIGAGGIGFDVSEYLLHHDDNDDRDKKADEMDVDEFLQNWGVDKNNSARGGLLSDANITKPHREIILMQRKKGKLGAGLGKTTGWIHRSTLTRSNAVEMIGECSYDKIDANGHLHITIGKGEKKQTRVIDCDNVILCAGQISKRDLEIAAVDAGGDLAGKVFTIGGAFEASELDAKRAIDMGTRLALKIDDNAVSPGKHLFQADVGAEEKMFNTMKSVMGM</sequence>
<keyword evidence="6" id="KW-0479">Metal-binding</keyword>
<organism evidence="13 14">
    <name type="scientific">Cyclotella atomus</name>
    <dbReference type="NCBI Taxonomy" id="382360"/>
    <lineage>
        <taxon>Eukaryota</taxon>
        <taxon>Sar</taxon>
        <taxon>Stramenopiles</taxon>
        <taxon>Ochrophyta</taxon>
        <taxon>Bacillariophyta</taxon>
        <taxon>Coscinodiscophyceae</taxon>
        <taxon>Thalassiosirophycidae</taxon>
        <taxon>Stephanodiscales</taxon>
        <taxon>Stephanodiscaceae</taxon>
        <taxon>Cyclotella</taxon>
    </lineage>
</organism>
<dbReference type="SUPFAM" id="SSF51197">
    <property type="entry name" value="Clavaminate synthase-like"/>
    <property type="match status" value="1"/>
</dbReference>
<dbReference type="InterPro" id="IPR001155">
    <property type="entry name" value="OxRdtase_FMN_N"/>
</dbReference>
<evidence type="ECO:0000256" key="11">
    <source>
        <dbReference type="SAM" id="MobiDB-lite"/>
    </source>
</evidence>
<dbReference type="InterPro" id="IPR027450">
    <property type="entry name" value="AlkB-like"/>
</dbReference>
<evidence type="ECO:0000256" key="9">
    <source>
        <dbReference type="ARBA" id="ARBA00023014"/>
    </source>
</evidence>
<feature type="compositionally biased region" description="Polar residues" evidence="11">
    <location>
        <begin position="601"/>
        <end position="611"/>
    </location>
</feature>
<dbReference type="SUPFAM" id="SSF51905">
    <property type="entry name" value="FAD/NAD(P)-binding domain"/>
    <property type="match status" value="1"/>
</dbReference>
<dbReference type="Gene3D" id="3.20.20.70">
    <property type="entry name" value="Aldolase class I"/>
    <property type="match status" value="1"/>
</dbReference>
<dbReference type="InterPro" id="IPR037151">
    <property type="entry name" value="AlkB-like_sf"/>
</dbReference>
<evidence type="ECO:0000256" key="5">
    <source>
        <dbReference type="ARBA" id="ARBA00022643"/>
    </source>
</evidence>
<dbReference type="InterPro" id="IPR023753">
    <property type="entry name" value="FAD/NAD-binding_dom"/>
</dbReference>
<keyword evidence="9" id="KW-0411">Iron-sulfur</keyword>
<gene>
    <name evidence="13" type="ORF">ACHAWO_009503</name>
</gene>
<dbReference type="InterPro" id="IPR015947">
    <property type="entry name" value="PUA-like_sf"/>
</dbReference>
<keyword evidence="14" id="KW-1185">Reference proteome</keyword>
<evidence type="ECO:0000256" key="1">
    <source>
        <dbReference type="ARBA" id="ARBA00001917"/>
    </source>
</evidence>
<feature type="domain" description="YDG" evidence="12">
    <location>
        <begin position="309"/>
        <end position="462"/>
    </location>
</feature>
<evidence type="ECO:0000256" key="6">
    <source>
        <dbReference type="ARBA" id="ARBA00022723"/>
    </source>
</evidence>